<dbReference type="SMART" id="SM00493">
    <property type="entry name" value="TOPRIM"/>
    <property type="match status" value="1"/>
</dbReference>
<keyword evidence="2 12" id="KW-0639">Primosome</keyword>
<feature type="domain" description="Toprim" evidence="15">
    <location>
        <begin position="240"/>
        <end position="321"/>
    </location>
</feature>
<dbReference type="PANTHER" id="PTHR30313">
    <property type="entry name" value="DNA PRIMASE"/>
    <property type="match status" value="1"/>
</dbReference>
<keyword evidence="10 12" id="KW-0238">DNA-binding</keyword>
<evidence type="ECO:0000256" key="3">
    <source>
        <dbReference type="ARBA" id="ARBA00022679"/>
    </source>
</evidence>
<dbReference type="SUPFAM" id="SSF57783">
    <property type="entry name" value="Zinc beta-ribbon"/>
    <property type="match status" value="1"/>
</dbReference>
<comment type="catalytic activity">
    <reaction evidence="12">
        <text>ssDNA + n NTP = ssDNA/pppN(pN)n-1 hybrid + (n-1) diphosphate.</text>
        <dbReference type="EC" id="2.7.7.101"/>
    </reaction>
</comment>
<protein>
    <recommendedName>
        <fullName evidence="12 13">DNA primase</fullName>
        <ecNumber evidence="12">2.7.7.101</ecNumber>
    </recommendedName>
</protein>
<evidence type="ECO:0000256" key="1">
    <source>
        <dbReference type="ARBA" id="ARBA00022478"/>
    </source>
</evidence>
<dbReference type="GO" id="GO:0003677">
    <property type="term" value="F:DNA binding"/>
    <property type="evidence" value="ECO:0007669"/>
    <property type="project" value="UniProtKB-KW"/>
</dbReference>
<evidence type="ECO:0000256" key="4">
    <source>
        <dbReference type="ARBA" id="ARBA00022695"/>
    </source>
</evidence>
<comment type="domain">
    <text evidence="12">Contains an N-terminal zinc-binding domain, a central core domain that contains the primase activity, and a C-terminal DnaB-binding domain.</text>
</comment>
<dbReference type="EC" id="2.7.7.101" evidence="12"/>
<evidence type="ECO:0000256" key="13">
    <source>
        <dbReference type="PIRNR" id="PIRNR002811"/>
    </source>
</evidence>
<dbReference type="HAMAP" id="MF_00974">
    <property type="entry name" value="DNA_primase_DnaG"/>
    <property type="match status" value="1"/>
</dbReference>
<keyword evidence="5 12" id="KW-0235">DNA replication</keyword>
<comment type="cofactor">
    <cofactor evidence="12 13 14">
        <name>Zn(2+)</name>
        <dbReference type="ChEBI" id="CHEBI:29105"/>
    </cofactor>
    <text evidence="12 13 14">Binds 1 zinc ion per monomer.</text>
</comment>
<evidence type="ECO:0000256" key="8">
    <source>
        <dbReference type="ARBA" id="ARBA00022833"/>
    </source>
</evidence>
<evidence type="ECO:0000256" key="6">
    <source>
        <dbReference type="ARBA" id="ARBA00022723"/>
    </source>
</evidence>
<keyword evidence="7 12" id="KW-0863">Zinc-finger</keyword>
<keyword evidence="8 12" id="KW-0862">Zinc</keyword>
<reference evidence="17" key="1">
    <citation type="submission" date="2016-12" db="EMBL/GenBank/DDBJ databases">
        <authorList>
            <person name="Varghese N."/>
            <person name="Submissions S."/>
        </authorList>
    </citation>
    <scope>NUCLEOTIDE SEQUENCE [LARGE SCALE GENOMIC DNA]</scope>
    <source>
        <strain evidence="17">DSM 13020</strain>
    </source>
</reference>
<dbReference type="Gene3D" id="3.90.980.10">
    <property type="entry name" value="DNA primase, catalytic core, N-terminal domain"/>
    <property type="match status" value="1"/>
</dbReference>
<evidence type="ECO:0000256" key="7">
    <source>
        <dbReference type="ARBA" id="ARBA00022771"/>
    </source>
</evidence>
<evidence type="ECO:0000256" key="14">
    <source>
        <dbReference type="PIRSR" id="PIRSR002811-1"/>
    </source>
</evidence>
<dbReference type="InterPro" id="IPR050219">
    <property type="entry name" value="DnaG_primase"/>
</dbReference>
<dbReference type="Pfam" id="PF08275">
    <property type="entry name" value="DNAG_N"/>
    <property type="match status" value="1"/>
</dbReference>
<dbReference type="Pfam" id="PF13155">
    <property type="entry name" value="Toprim_2"/>
    <property type="match status" value="1"/>
</dbReference>
<dbReference type="InterPro" id="IPR006171">
    <property type="entry name" value="TOPRIM_dom"/>
</dbReference>
<accession>A0A1M7RQW5</accession>
<dbReference type="STRING" id="1121883.SAMN02745226_00031"/>
<dbReference type="GO" id="GO:1990077">
    <property type="term" value="C:primosome complex"/>
    <property type="evidence" value="ECO:0007669"/>
    <property type="project" value="UniProtKB-KW"/>
</dbReference>
<dbReference type="InterPro" id="IPR034151">
    <property type="entry name" value="TOPRIM_DnaG_bac"/>
</dbReference>
<dbReference type="InterPro" id="IPR036977">
    <property type="entry name" value="DNA_primase_Znf_CHC2"/>
</dbReference>
<sequence length="574" mass="65620">MIPKDTVEKIRDKNDIVDVISEYVSLQKVGSNYRGLCPFHIETSPSFYVSPAKKIYHCFGCGASGDVIKFVQEIENISYVEAIRKLGERVGIAVSFTEEDEERNKYYNFYKSLHELYKSELNKSQIALDYLKNRGFSLREILLYEFGFSPANSKLPQSIAQRLGISKEELEKFGFYGTDPFAGRIIIPIKDDYGRVIAFGGRLIGEGVPKYLNSQDTLVFKKSTTFFMYNYAKEHIKEVDYAVICEGYFDALAFHRAGIKNVVATLGTALTRSHMFKIKRHTTNIVLAFDSDSAGIKAAFRSIEMLIPEGFNVAVAQFKDAKDADETYSKFGTSGLVSVLESAINSETFVVQSLSKQFDLKNPSGFNLFFKSLKSWEKLFSNNPKSLETFYEQISNVSGMRSEQIKDILRNESSGKSGQQNVQRSVQVGTRYDKQTHFNERKSTKKLPTTEDYLVYIYFNYPELFKQIDFSPDILEGKAREFFLIAKDLNVSLDGLSKDMVAFVKDAFEKIEIEVDDKVLEYIKRNLEEKRLEKRIAEIDNLISASKSEDEKRVLLKARMELVKQVQKLKRSSK</sequence>
<dbReference type="SMART" id="SM00400">
    <property type="entry name" value="ZnF_CHCC"/>
    <property type="match status" value="1"/>
</dbReference>
<dbReference type="GO" id="GO:0008270">
    <property type="term" value="F:zinc ion binding"/>
    <property type="evidence" value="ECO:0007669"/>
    <property type="project" value="UniProtKB-UniRule"/>
</dbReference>
<dbReference type="OrthoDB" id="9803773at2"/>
<dbReference type="GO" id="GO:0000428">
    <property type="term" value="C:DNA-directed RNA polymerase complex"/>
    <property type="evidence" value="ECO:0007669"/>
    <property type="project" value="UniProtKB-KW"/>
</dbReference>
<keyword evidence="4 12" id="KW-0548">Nucleotidyltransferase</keyword>
<keyword evidence="1 12" id="KW-0240">DNA-directed RNA polymerase</keyword>
<feature type="zinc finger region" description="CHC2-type" evidence="12 14">
    <location>
        <begin position="37"/>
        <end position="61"/>
    </location>
</feature>
<dbReference type="FunFam" id="3.90.580.10:FF:000001">
    <property type="entry name" value="DNA primase"/>
    <property type="match status" value="1"/>
</dbReference>
<dbReference type="EMBL" id="FRDJ01000001">
    <property type="protein sequence ID" value="SHN48685.1"/>
    <property type="molecule type" value="Genomic_DNA"/>
</dbReference>
<dbReference type="NCBIfam" id="TIGR01391">
    <property type="entry name" value="dnaG"/>
    <property type="match status" value="1"/>
</dbReference>
<dbReference type="GO" id="GO:0006269">
    <property type="term" value="P:DNA replication, synthesis of primer"/>
    <property type="evidence" value="ECO:0007669"/>
    <property type="project" value="UniProtKB-UniRule"/>
</dbReference>
<evidence type="ECO:0000313" key="16">
    <source>
        <dbReference type="EMBL" id="SHN48685.1"/>
    </source>
</evidence>
<dbReference type="InterPro" id="IPR002694">
    <property type="entry name" value="Znf_CHC2"/>
</dbReference>
<comment type="similarity">
    <text evidence="12 13">Belongs to the DnaG primase family.</text>
</comment>
<evidence type="ECO:0000259" key="15">
    <source>
        <dbReference type="PROSITE" id="PS50880"/>
    </source>
</evidence>
<gene>
    <name evidence="12" type="primary">dnaG</name>
    <name evidence="16" type="ORF">SAMN02745226_00031</name>
</gene>
<dbReference type="PANTHER" id="PTHR30313:SF2">
    <property type="entry name" value="DNA PRIMASE"/>
    <property type="match status" value="1"/>
</dbReference>
<dbReference type="InterPro" id="IPR030846">
    <property type="entry name" value="DnaG_bac"/>
</dbReference>
<dbReference type="SUPFAM" id="SSF56731">
    <property type="entry name" value="DNA primase core"/>
    <property type="match status" value="1"/>
</dbReference>
<comment type="subunit">
    <text evidence="12">Monomer. Interacts with DnaB.</text>
</comment>
<evidence type="ECO:0000256" key="2">
    <source>
        <dbReference type="ARBA" id="ARBA00022515"/>
    </source>
</evidence>
<dbReference type="AlphaFoldDB" id="A0A1M7RQW5"/>
<dbReference type="Pfam" id="PF01807">
    <property type="entry name" value="Zn_ribbon_DnaG"/>
    <property type="match status" value="1"/>
</dbReference>
<dbReference type="PROSITE" id="PS50880">
    <property type="entry name" value="TOPRIM"/>
    <property type="match status" value="1"/>
</dbReference>
<keyword evidence="6 12" id="KW-0479">Metal-binding</keyword>
<dbReference type="GO" id="GO:0003899">
    <property type="term" value="F:DNA-directed RNA polymerase activity"/>
    <property type="evidence" value="ECO:0007669"/>
    <property type="project" value="UniProtKB-UniRule"/>
</dbReference>
<dbReference type="RefSeq" id="WP_072757113.1">
    <property type="nucleotide sequence ID" value="NZ_FRDJ01000001.1"/>
</dbReference>
<keyword evidence="11 12" id="KW-0804">Transcription</keyword>
<keyword evidence="9" id="KW-0460">Magnesium</keyword>
<dbReference type="PIRSF" id="PIRSF002811">
    <property type="entry name" value="DnaG"/>
    <property type="match status" value="1"/>
</dbReference>
<evidence type="ECO:0000256" key="11">
    <source>
        <dbReference type="ARBA" id="ARBA00023163"/>
    </source>
</evidence>
<evidence type="ECO:0000256" key="5">
    <source>
        <dbReference type="ARBA" id="ARBA00022705"/>
    </source>
</evidence>
<keyword evidence="17" id="KW-1185">Reference proteome</keyword>
<dbReference type="CDD" id="cd03364">
    <property type="entry name" value="TOPRIM_DnaG_primases"/>
    <property type="match status" value="1"/>
</dbReference>
<dbReference type="InterPro" id="IPR037068">
    <property type="entry name" value="DNA_primase_core_N_sf"/>
</dbReference>
<dbReference type="InterPro" id="IPR006295">
    <property type="entry name" value="DNA_primase_DnaG"/>
</dbReference>
<evidence type="ECO:0000256" key="9">
    <source>
        <dbReference type="ARBA" id="ARBA00022842"/>
    </source>
</evidence>
<dbReference type="Gene3D" id="3.40.1360.10">
    <property type="match status" value="1"/>
</dbReference>
<keyword evidence="3 12" id="KW-0808">Transferase</keyword>
<evidence type="ECO:0000313" key="17">
    <source>
        <dbReference type="Proteomes" id="UP000184207"/>
    </source>
</evidence>
<name>A0A1M7RQW5_FERGO</name>
<evidence type="ECO:0000256" key="10">
    <source>
        <dbReference type="ARBA" id="ARBA00023125"/>
    </source>
</evidence>
<organism evidence="16 17">
    <name type="scientific">Fervidobacterium gondwanense DSM 13020</name>
    <dbReference type="NCBI Taxonomy" id="1121883"/>
    <lineage>
        <taxon>Bacteria</taxon>
        <taxon>Thermotogati</taxon>
        <taxon>Thermotogota</taxon>
        <taxon>Thermotogae</taxon>
        <taxon>Thermotogales</taxon>
        <taxon>Fervidobacteriaceae</taxon>
        <taxon>Fervidobacterium</taxon>
    </lineage>
</organism>
<dbReference type="Gene3D" id="3.90.580.10">
    <property type="entry name" value="Zinc finger, CHC2-type domain"/>
    <property type="match status" value="1"/>
</dbReference>
<comment type="function">
    <text evidence="12 13">RNA polymerase that catalyzes the synthesis of short RNA molecules used as primers for DNA polymerase during DNA replication.</text>
</comment>
<evidence type="ECO:0000256" key="12">
    <source>
        <dbReference type="HAMAP-Rule" id="MF_00974"/>
    </source>
</evidence>
<proteinExistence type="inferred from homology"/>
<dbReference type="InterPro" id="IPR013264">
    <property type="entry name" value="DNAG_N"/>
</dbReference>
<dbReference type="Proteomes" id="UP000184207">
    <property type="component" value="Unassembled WGS sequence"/>
</dbReference>
<dbReference type="GO" id="GO:0005737">
    <property type="term" value="C:cytoplasm"/>
    <property type="evidence" value="ECO:0007669"/>
    <property type="project" value="TreeGrafter"/>
</dbReference>